<feature type="compositionally biased region" description="Polar residues" evidence="3">
    <location>
        <begin position="706"/>
        <end position="715"/>
    </location>
</feature>
<feature type="region of interest" description="Disordered" evidence="3">
    <location>
        <begin position="1"/>
        <end position="27"/>
    </location>
</feature>
<dbReference type="PANTHER" id="PTHR16127">
    <property type="entry name" value="TAXILIN"/>
    <property type="match status" value="1"/>
</dbReference>
<keyword evidence="2" id="KW-0175">Coiled coil</keyword>
<feature type="coiled-coil region" evidence="2">
    <location>
        <begin position="325"/>
        <end position="408"/>
    </location>
</feature>
<proteinExistence type="inferred from homology"/>
<comment type="similarity">
    <text evidence="1">Belongs to the taxilin family.</text>
</comment>
<evidence type="ECO:0000256" key="1">
    <source>
        <dbReference type="ARBA" id="ARBA00009550"/>
    </source>
</evidence>
<evidence type="ECO:0000256" key="3">
    <source>
        <dbReference type="SAM" id="MobiDB-lite"/>
    </source>
</evidence>
<reference evidence="4" key="1">
    <citation type="journal article" date="2016" name="Nat. Commun.">
        <title>The channel catfish genome sequence provides insights into the evolution of scale formation in teleosts.</title>
        <authorList>
            <person name="Liu Z."/>
            <person name="Liu S."/>
            <person name="Yao J."/>
            <person name="Bao L."/>
            <person name="Zhang J."/>
            <person name="Li Y."/>
            <person name="Jiang C."/>
            <person name="Sun L."/>
            <person name="Wang R."/>
            <person name="Zhang Y."/>
            <person name="Zhou T."/>
            <person name="Zeng Q."/>
            <person name="Fu Q."/>
            <person name="Gao S."/>
            <person name="Li N."/>
            <person name="Koren S."/>
            <person name="Jiang Y."/>
            <person name="Zimin A."/>
            <person name="Xu P."/>
            <person name="Phillippy A.M."/>
            <person name="Geng X."/>
            <person name="Song L."/>
            <person name="Sun F."/>
            <person name="Li C."/>
            <person name="Wang X."/>
            <person name="Chen A."/>
            <person name="Jin Y."/>
            <person name="Yuan Z."/>
            <person name="Yang Y."/>
            <person name="Tan S."/>
            <person name="Peatman E."/>
            <person name="Lu J."/>
            <person name="Qin Z."/>
            <person name="Dunham R."/>
            <person name="Li Z."/>
            <person name="Sonstegard T."/>
            <person name="Feng J."/>
            <person name="Danzmann R.G."/>
            <person name="Schroeder S."/>
            <person name="Scheffler B."/>
            <person name="Duke M.V."/>
            <person name="Ballard L."/>
            <person name="Kucuktas H."/>
            <person name="Kaltenboeck L."/>
            <person name="Liu H."/>
            <person name="Armbruster J."/>
            <person name="Xie Y."/>
            <person name="Kirby M.L."/>
            <person name="Tian Y."/>
            <person name="Flanagan M.E."/>
            <person name="Mu W."/>
            <person name="Waldbieser G.C."/>
        </authorList>
    </citation>
    <scope>NUCLEOTIDE SEQUENCE [LARGE SCALE GENOMIC DNA]</scope>
    <source>
        <strain evidence="4">SDA103</strain>
    </source>
</reference>
<name>A0A2D0T301_ICTPU</name>
<gene>
    <name evidence="5" type="primary">txlnba</name>
</gene>
<dbReference type="KEGG" id="ipu:108279493"/>
<feature type="compositionally biased region" description="Low complexity" evidence="3">
    <location>
        <begin position="777"/>
        <end position="791"/>
    </location>
</feature>
<evidence type="ECO:0000313" key="5">
    <source>
        <dbReference type="RefSeq" id="XP_017349287.2"/>
    </source>
</evidence>
<keyword evidence="4" id="KW-1185">Reference proteome</keyword>
<feature type="coiled-coil region" evidence="2">
    <location>
        <begin position="205"/>
        <end position="278"/>
    </location>
</feature>
<dbReference type="RefSeq" id="XP_017349287.2">
    <property type="nucleotide sequence ID" value="XM_017493798.3"/>
</dbReference>
<dbReference type="PANTHER" id="PTHR16127:SF10">
    <property type="entry name" value="BETA-TAXILIN"/>
    <property type="match status" value="1"/>
</dbReference>
<feature type="compositionally biased region" description="Basic residues" evidence="3">
    <location>
        <begin position="806"/>
        <end position="826"/>
    </location>
</feature>
<reference evidence="5" key="2">
    <citation type="submission" date="2025-08" db="UniProtKB">
        <authorList>
            <consortium name="RefSeq"/>
        </authorList>
    </citation>
    <scope>IDENTIFICATION</scope>
    <source>
        <tissue evidence="5">Blood</tissue>
    </source>
</reference>
<sequence>MENSSQPSADISNQVSGLEEKPEDPMEVFSRQLEDIINTYGSACSLMEEKISNLEKDEENLDEETMAKGVSSSPETEQTASVLLEGLGTEASLLLQSLKDLISPEEKLETVLRKYAELVKEQRGEQVELLKKRQGLLVKQRDQLQLEHSQGLLARSKLEILCRELQKHNMTLKEDMLQKCQEDERKRAEITSHFQNTVVDIQAQIEHHSNRNNKLCQENSELTNKLTSIIQQYEKREESLEKIFQQKNLQQQLSDAKLEEANMRLKEAEEKHTREKEYLLKEAIEKTKKCVTMKEQELQMKKQLVLYSHKFDEFQATLAKSNDVYTAFKQEMEKMTKKMKKLERESNVWKIRFESCNKALTDMIEERSEKGKELELFTVKIDKLETLCRALQEERKILYDKIKEIRIQAISASATVMELGEEEIPELDQLPVSEPVRNPALTAEMEKLWKEQERLQEFAASLMASTADEMEGSDSEEESSESKQLVPLVPVPSKPTTVKLDSLTEEHGLEEGIEEVHKSDTTLTPKGVKSEAIQLEAKHESNQQEKEAPKAEPPKAEPPKAEPPKAEPPKAEPPKAEPPKVEPPKEEPPKAEPPKAEPPKEEPPKAEPPKEEPPKAEPPKEEPPKAEPPKAEPPKVEPPKEEPPKAEPPKAEPAKVAPPKEEPPKEEPPKAEPPKVAPPKEEPPKAELNKVPTKNVAKVQPIKQETPMQKSNKPNSVGHKQMKPKEVKRLTVQAEAPKVPSSKTELHMEQDPKAESAKETLNAEVEPIKVESHIAESPAPKASTTTAAAKPLNGKSQEATPSANKPHPKKQGSSKKKSAAKGAKKS</sequence>
<feature type="compositionally biased region" description="Polar residues" evidence="3">
    <location>
        <begin position="1"/>
        <end position="16"/>
    </location>
</feature>
<evidence type="ECO:0000313" key="4">
    <source>
        <dbReference type="Proteomes" id="UP000221080"/>
    </source>
</evidence>
<feature type="compositionally biased region" description="Polar residues" evidence="3">
    <location>
        <begin position="794"/>
        <end position="803"/>
    </location>
</feature>
<feature type="region of interest" description="Disordered" evidence="3">
    <location>
        <begin position="466"/>
        <end position="826"/>
    </location>
</feature>
<protein>
    <submittedName>
        <fullName evidence="5">Beta-taxilin isoform X1</fullName>
    </submittedName>
</protein>
<accession>A0A2D0T301</accession>
<dbReference type="Proteomes" id="UP000221080">
    <property type="component" value="Chromosome 2"/>
</dbReference>
<feature type="compositionally biased region" description="Basic and acidic residues" evidence="3">
    <location>
        <begin position="744"/>
        <end position="758"/>
    </location>
</feature>
<dbReference type="GeneID" id="108279493"/>
<dbReference type="Pfam" id="PF09728">
    <property type="entry name" value="Taxilin"/>
    <property type="match status" value="1"/>
</dbReference>
<dbReference type="InterPro" id="IPR026183">
    <property type="entry name" value="Taxilin_fam"/>
</dbReference>
<feature type="compositionally biased region" description="Basic and acidic residues" evidence="3">
    <location>
        <begin position="502"/>
        <end position="520"/>
    </location>
</feature>
<dbReference type="CTD" id="563018"/>
<dbReference type="AlphaFoldDB" id="A0A2D0T301"/>
<feature type="compositionally biased region" description="Acidic residues" evidence="3">
    <location>
        <begin position="468"/>
        <end position="479"/>
    </location>
</feature>
<evidence type="ECO:0000256" key="2">
    <source>
        <dbReference type="SAM" id="Coils"/>
    </source>
</evidence>
<feature type="compositionally biased region" description="Basic and acidic residues" evidence="3">
    <location>
        <begin position="536"/>
        <end position="688"/>
    </location>
</feature>
<dbReference type="GO" id="GO:0019905">
    <property type="term" value="F:syntaxin binding"/>
    <property type="evidence" value="ECO:0007669"/>
    <property type="project" value="InterPro"/>
</dbReference>
<organism evidence="4 5">
    <name type="scientific">Ictalurus punctatus</name>
    <name type="common">Channel catfish</name>
    <name type="synonym">Silurus punctatus</name>
    <dbReference type="NCBI Taxonomy" id="7998"/>
    <lineage>
        <taxon>Eukaryota</taxon>
        <taxon>Metazoa</taxon>
        <taxon>Chordata</taxon>
        <taxon>Craniata</taxon>
        <taxon>Vertebrata</taxon>
        <taxon>Euteleostomi</taxon>
        <taxon>Actinopterygii</taxon>
        <taxon>Neopterygii</taxon>
        <taxon>Teleostei</taxon>
        <taxon>Ostariophysi</taxon>
        <taxon>Siluriformes</taxon>
        <taxon>Ictaluridae</taxon>
        <taxon>Ictalurus</taxon>
    </lineage>
</organism>